<dbReference type="Gene3D" id="3.90.76.10">
    <property type="entry name" value="Dipeptide-binding Protein, Domain 1"/>
    <property type="match status" value="1"/>
</dbReference>
<gene>
    <name evidence="6" type="ORF">UU29_C0008G0019</name>
</gene>
<organism evidence="6 7">
    <name type="scientific">Candidatus Daviesbacteria bacterium GW2011_GWA2_40_9</name>
    <dbReference type="NCBI Taxonomy" id="1618424"/>
    <lineage>
        <taxon>Bacteria</taxon>
        <taxon>Candidatus Daviesiibacteriota</taxon>
    </lineage>
</organism>
<dbReference type="GO" id="GO:0015833">
    <property type="term" value="P:peptide transport"/>
    <property type="evidence" value="ECO:0007669"/>
    <property type="project" value="TreeGrafter"/>
</dbReference>
<evidence type="ECO:0000256" key="1">
    <source>
        <dbReference type="ARBA" id="ARBA00005695"/>
    </source>
</evidence>
<dbReference type="PANTHER" id="PTHR30290:SF9">
    <property type="entry name" value="OLIGOPEPTIDE-BINDING PROTEIN APPA"/>
    <property type="match status" value="1"/>
</dbReference>
<feature type="domain" description="Solute-binding protein family 5" evidence="5">
    <location>
        <begin position="142"/>
        <end position="371"/>
    </location>
</feature>
<feature type="transmembrane region" description="Helical" evidence="4">
    <location>
        <begin position="39"/>
        <end position="57"/>
    </location>
</feature>
<dbReference type="AlphaFoldDB" id="A0A0G0WF43"/>
<evidence type="ECO:0000313" key="7">
    <source>
        <dbReference type="Proteomes" id="UP000034601"/>
    </source>
</evidence>
<protein>
    <submittedName>
        <fullName evidence="6">Extracellular solute-binding protein family 5</fullName>
    </submittedName>
</protein>
<dbReference type="PIRSF" id="PIRSF002741">
    <property type="entry name" value="MppA"/>
    <property type="match status" value="1"/>
</dbReference>
<name>A0A0G0WF43_9BACT</name>
<proteinExistence type="inferred from homology"/>
<dbReference type="EMBL" id="LCAB01000008">
    <property type="protein sequence ID" value="KKR82910.1"/>
    <property type="molecule type" value="Genomic_DNA"/>
</dbReference>
<evidence type="ECO:0000256" key="3">
    <source>
        <dbReference type="ARBA" id="ARBA00022729"/>
    </source>
</evidence>
<keyword evidence="4" id="KW-0472">Membrane</keyword>
<keyword evidence="2" id="KW-0813">Transport</keyword>
<evidence type="ECO:0000256" key="2">
    <source>
        <dbReference type="ARBA" id="ARBA00022448"/>
    </source>
</evidence>
<keyword evidence="4" id="KW-1133">Transmembrane helix</keyword>
<dbReference type="GO" id="GO:0042597">
    <property type="term" value="C:periplasmic space"/>
    <property type="evidence" value="ECO:0007669"/>
    <property type="project" value="UniProtKB-ARBA"/>
</dbReference>
<dbReference type="GO" id="GO:1904680">
    <property type="term" value="F:peptide transmembrane transporter activity"/>
    <property type="evidence" value="ECO:0007669"/>
    <property type="project" value="TreeGrafter"/>
</dbReference>
<dbReference type="Pfam" id="PF00496">
    <property type="entry name" value="SBP_bac_5"/>
    <property type="match status" value="1"/>
</dbReference>
<dbReference type="InterPro" id="IPR000914">
    <property type="entry name" value="SBP_5_dom"/>
</dbReference>
<dbReference type="GO" id="GO:0043190">
    <property type="term" value="C:ATP-binding cassette (ABC) transporter complex"/>
    <property type="evidence" value="ECO:0007669"/>
    <property type="project" value="InterPro"/>
</dbReference>
<sequence>MTRYARKILFRFKREKSFSDFRTTPSKNSKALHLANQKIVLLGILAVLLLGFLIGISSRLKHKNTISEGLVGVYTKDNLPPVVTNLLSEPLISLDRSGMPQPKVASEWQTDEKVQVYKVKLRDNLKWNDQTGLKSFDLRFNLPDVEVSYPDQTTIEFKLADSFTPFPTLLTDPLFKEGSLIGLGKFRVAQEESSHNLLTKLVLVPVSPNDNYPQVIIRFYPDEKTAQTAFELGEVESLVGLSEGEGLINQPSVMIKRMTNFNKIVAIFYNTSKELFSDKNKNFRKALSFATPSIEGEERAKTPIPQHSWAYNDQIKGYLNDPHLVQSYLSKAGTTSATPIVLTTTPVLMKIGERIVQSWNKAGIAAVLRVEGGIPQDFQALLITQSIPSDPDQYALWHSTQQLTNLSKYSFARVDKDLEDGRRVTDIAKRKEKYLDFQKVLVEDSPATFLYFPKTQVIYRKKSEELLNKILPFQIPHI</sequence>
<dbReference type="Gene3D" id="3.40.190.10">
    <property type="entry name" value="Periplasmic binding protein-like II"/>
    <property type="match status" value="1"/>
</dbReference>
<evidence type="ECO:0000259" key="5">
    <source>
        <dbReference type="Pfam" id="PF00496"/>
    </source>
</evidence>
<evidence type="ECO:0000313" key="6">
    <source>
        <dbReference type="EMBL" id="KKR82910.1"/>
    </source>
</evidence>
<dbReference type="InterPro" id="IPR039424">
    <property type="entry name" value="SBP_5"/>
</dbReference>
<dbReference type="Gene3D" id="3.10.105.10">
    <property type="entry name" value="Dipeptide-binding Protein, Domain 3"/>
    <property type="match status" value="1"/>
</dbReference>
<reference evidence="6 7" key="1">
    <citation type="journal article" date="2015" name="Nature">
        <title>rRNA introns, odd ribosomes, and small enigmatic genomes across a large radiation of phyla.</title>
        <authorList>
            <person name="Brown C.T."/>
            <person name="Hug L.A."/>
            <person name="Thomas B.C."/>
            <person name="Sharon I."/>
            <person name="Castelle C.J."/>
            <person name="Singh A."/>
            <person name="Wilkins M.J."/>
            <person name="Williams K.H."/>
            <person name="Banfield J.F."/>
        </authorList>
    </citation>
    <scope>NUCLEOTIDE SEQUENCE [LARGE SCALE GENOMIC DNA]</scope>
</reference>
<keyword evidence="3" id="KW-0732">Signal</keyword>
<dbReference type="Proteomes" id="UP000034601">
    <property type="component" value="Unassembled WGS sequence"/>
</dbReference>
<comment type="similarity">
    <text evidence="1">Belongs to the bacterial solute-binding protein 5 family.</text>
</comment>
<dbReference type="PANTHER" id="PTHR30290">
    <property type="entry name" value="PERIPLASMIC BINDING COMPONENT OF ABC TRANSPORTER"/>
    <property type="match status" value="1"/>
</dbReference>
<keyword evidence="4" id="KW-0812">Transmembrane</keyword>
<evidence type="ECO:0000256" key="4">
    <source>
        <dbReference type="SAM" id="Phobius"/>
    </source>
</evidence>
<comment type="caution">
    <text evidence="6">The sequence shown here is derived from an EMBL/GenBank/DDBJ whole genome shotgun (WGS) entry which is preliminary data.</text>
</comment>
<dbReference type="InterPro" id="IPR030678">
    <property type="entry name" value="Peptide/Ni-bd"/>
</dbReference>
<accession>A0A0G0WF43</accession>
<dbReference type="SUPFAM" id="SSF53850">
    <property type="entry name" value="Periplasmic binding protein-like II"/>
    <property type="match status" value="1"/>
</dbReference>